<keyword evidence="1" id="KW-0560">Oxidoreductase</keyword>
<keyword evidence="4" id="KW-1185">Reference proteome</keyword>
<dbReference type="Gene3D" id="3.50.50.60">
    <property type="entry name" value="FAD/NAD(P)-binding domain"/>
    <property type="match status" value="1"/>
</dbReference>
<dbReference type="Proteomes" id="UP001285263">
    <property type="component" value="Unassembled WGS sequence"/>
</dbReference>
<name>A0ABU5DCJ5_9BURK</name>
<proteinExistence type="predicted"/>
<dbReference type="RefSeq" id="WP_320420743.1">
    <property type="nucleotide sequence ID" value="NZ_JAXCLA010000001.1"/>
</dbReference>
<evidence type="ECO:0000259" key="2">
    <source>
        <dbReference type="Pfam" id="PF01266"/>
    </source>
</evidence>
<dbReference type="PANTHER" id="PTHR13847">
    <property type="entry name" value="SARCOSINE DEHYDROGENASE-RELATED"/>
    <property type="match status" value="1"/>
</dbReference>
<dbReference type="SUPFAM" id="SSF54373">
    <property type="entry name" value="FAD-linked reductases, C-terminal domain"/>
    <property type="match status" value="1"/>
</dbReference>
<sequence>MARVAIAGAGLTGRLFAWALAREGHSVSVFDPAPDAGARGAAAFTAAGMLSPLAELESTDADVAALGWTSLRLWPAIAPEQLRRDGSLLLAHRSDLGAAQRVLARIGRFEMLDRAALQALEPALAPGLLGWHLPGEGSIDAPAALAHLARAPAEWCWGQRVESIEPGRLHLADGRTVVADWAIDARGLGASWPLRGVRGEIVTLDLPGGHGLQRPLRLLHPRQPVYLVPRGPERLLVGASEIESEDRSAMSLRSAVELMAAAHSVLPALAEARIALLDVNLRPALPDNRPLAHCEPGLLTLNGLYRHGWLLAPALVQQLLRESGLGALPEETHA</sequence>
<dbReference type="Pfam" id="PF01266">
    <property type="entry name" value="DAO"/>
    <property type="match status" value="1"/>
</dbReference>
<protein>
    <submittedName>
        <fullName evidence="3">FAD-dependent oxidoreductase</fullName>
    </submittedName>
</protein>
<feature type="domain" description="FAD dependent oxidoreductase" evidence="2">
    <location>
        <begin position="3"/>
        <end position="315"/>
    </location>
</feature>
<evidence type="ECO:0000256" key="1">
    <source>
        <dbReference type="ARBA" id="ARBA00023002"/>
    </source>
</evidence>
<evidence type="ECO:0000313" key="4">
    <source>
        <dbReference type="Proteomes" id="UP001285263"/>
    </source>
</evidence>
<reference evidence="3 4" key="1">
    <citation type="submission" date="2023-11" db="EMBL/GenBank/DDBJ databases">
        <title>Paucibacter sp. nov., isolated from fresh soil in Korea.</title>
        <authorList>
            <person name="Le N.T.T."/>
        </authorList>
    </citation>
    <scope>NUCLEOTIDE SEQUENCE [LARGE SCALE GENOMIC DNA]</scope>
    <source>
        <strain evidence="3 4">R3-3</strain>
    </source>
</reference>
<dbReference type="PANTHER" id="PTHR13847:SF289">
    <property type="entry name" value="GLYCINE OXIDASE"/>
    <property type="match status" value="1"/>
</dbReference>
<gene>
    <name evidence="3" type="ORF">SNE35_00370</name>
</gene>
<dbReference type="EMBL" id="JAXCLA010000001">
    <property type="protein sequence ID" value="MDY0742932.1"/>
    <property type="molecule type" value="Genomic_DNA"/>
</dbReference>
<dbReference type="SUPFAM" id="SSF51905">
    <property type="entry name" value="FAD/NAD(P)-binding domain"/>
    <property type="match status" value="1"/>
</dbReference>
<dbReference type="Gene3D" id="3.30.9.10">
    <property type="entry name" value="D-Amino Acid Oxidase, subunit A, domain 2"/>
    <property type="match status" value="1"/>
</dbReference>
<organism evidence="3 4">
    <name type="scientific">Roseateles agri</name>
    <dbReference type="NCBI Taxonomy" id="3098619"/>
    <lineage>
        <taxon>Bacteria</taxon>
        <taxon>Pseudomonadati</taxon>
        <taxon>Pseudomonadota</taxon>
        <taxon>Betaproteobacteria</taxon>
        <taxon>Burkholderiales</taxon>
        <taxon>Sphaerotilaceae</taxon>
        <taxon>Roseateles</taxon>
    </lineage>
</organism>
<comment type="caution">
    <text evidence="3">The sequence shown here is derived from an EMBL/GenBank/DDBJ whole genome shotgun (WGS) entry which is preliminary data.</text>
</comment>
<dbReference type="InterPro" id="IPR006076">
    <property type="entry name" value="FAD-dep_OxRdtase"/>
</dbReference>
<evidence type="ECO:0000313" key="3">
    <source>
        <dbReference type="EMBL" id="MDY0742932.1"/>
    </source>
</evidence>
<dbReference type="InterPro" id="IPR036188">
    <property type="entry name" value="FAD/NAD-bd_sf"/>
</dbReference>
<accession>A0ABU5DCJ5</accession>